<dbReference type="PROSITE" id="PS50011">
    <property type="entry name" value="PROTEIN_KINASE_DOM"/>
    <property type="match status" value="1"/>
</dbReference>
<feature type="domain" description="Protein kinase" evidence="12">
    <location>
        <begin position="28"/>
        <end position="283"/>
    </location>
</feature>
<evidence type="ECO:0000259" key="12">
    <source>
        <dbReference type="PROSITE" id="PS50011"/>
    </source>
</evidence>
<keyword evidence="5 10" id="KW-0547">Nucleotide-binding</keyword>
<feature type="compositionally biased region" description="Polar residues" evidence="11">
    <location>
        <begin position="616"/>
        <end position="625"/>
    </location>
</feature>
<comment type="catalytic activity">
    <reaction evidence="9">
        <text>L-seryl-[protein] + ATP = O-phospho-L-seryl-[protein] + ADP + H(+)</text>
        <dbReference type="Rhea" id="RHEA:17989"/>
        <dbReference type="Rhea" id="RHEA-COMP:9863"/>
        <dbReference type="Rhea" id="RHEA-COMP:11604"/>
        <dbReference type="ChEBI" id="CHEBI:15378"/>
        <dbReference type="ChEBI" id="CHEBI:29999"/>
        <dbReference type="ChEBI" id="CHEBI:30616"/>
        <dbReference type="ChEBI" id="CHEBI:83421"/>
        <dbReference type="ChEBI" id="CHEBI:456216"/>
        <dbReference type="EC" id="2.7.11.1"/>
    </reaction>
</comment>
<feature type="region of interest" description="Disordered" evidence="11">
    <location>
        <begin position="353"/>
        <end position="377"/>
    </location>
</feature>
<keyword evidence="6" id="KW-0418">Kinase</keyword>
<feature type="region of interest" description="Disordered" evidence="11">
    <location>
        <begin position="608"/>
        <end position="632"/>
    </location>
</feature>
<dbReference type="Gene3D" id="1.10.510.10">
    <property type="entry name" value="Transferase(Phosphotransferase) domain 1"/>
    <property type="match status" value="1"/>
</dbReference>
<evidence type="ECO:0000256" key="9">
    <source>
        <dbReference type="ARBA" id="ARBA00048679"/>
    </source>
</evidence>
<organism evidence="13 14">
    <name type="scientific">Smittium angustum</name>
    <dbReference type="NCBI Taxonomy" id="133377"/>
    <lineage>
        <taxon>Eukaryota</taxon>
        <taxon>Fungi</taxon>
        <taxon>Fungi incertae sedis</taxon>
        <taxon>Zoopagomycota</taxon>
        <taxon>Kickxellomycotina</taxon>
        <taxon>Harpellomycetes</taxon>
        <taxon>Harpellales</taxon>
        <taxon>Legeriomycetaceae</taxon>
        <taxon>Smittium</taxon>
    </lineage>
</organism>
<keyword evidence="3" id="KW-0723">Serine/threonine-protein kinase</keyword>
<evidence type="ECO:0000256" key="2">
    <source>
        <dbReference type="ARBA" id="ARBA00012513"/>
    </source>
</evidence>
<sequence>MILNKNTKPILPKPPIQTPAKTPNEQRFSKQKLVGRGAYGLVYRGYDNLKNKTVAIKIMDLDKNNESISDIQREISLLSQLNSPHITSYIKSFVSDKNLWIVMDYAEGGSINKLLKAGSFEEKYTGLIMLGALSALEYLHKYGIMHRDVKAANILITQQGIVQLCDFGVARQTYVPEKQNKTYSFVGTPYWMAPEVINKEREYNYKADIWSAGITAYEIVTGSPPFAELDPKKALLFILQKGPPKLTSKHGSRDLQEFVRQCLQTDPKLRPSASELIKNNRFMRLAASNKNSTNLAVLIDKYKKWALENPEIVEKEFENIKELDEDNEDDQHRWIFDRFSSWNLETTEQAEENHSITKNYSANPENKKNGNLSTKPILNQPQKDIQISTNKTKNIKLSYPEINTTNKENSKIPSPMYIKESTTEDLNNILPNDKITPQTSPFHSTIGYFSELFKNPEDEAKALNKNRSLIGMIPNSRRNSEADAVGIEVSVIPQIRRSLSITGPHPSHDSKSKIPRNPVSATYSASSMSNLFSTRETSTWKIKTVADSVRRKLLRKKDHDIFRSYQKQQKKALEAQTKRFTNSNPNDSTEKSKTGKISSFISNSNISSNISFGSNDNTQSKFNPKTNEHAKNQLEIRPDIIYKESKSSFLSKKGKKNLSSLSRIKSASMKKLGQNGPWSSTPINLTPTSSTPKQTHFSQKDKSKVGQLTRYASEGISLYRVDPEGISTPKTEIGSSLLKNSTIPMGLLPKSYSEQGIARTRTSALKSHNKTNLFTDQNNADVRNSKDNLDVNQDIFQSSDKLKNPRGIEENFIDGPNKDNNDFGKYDYSNFGNNQASTHKNIKTNASVYTKGGIPSAYPSNQLRWSKKSFYPDMFVPISPLEQYSGWNRRKNLETHSHTLSNESAASRNSQSSSKNSYISIKFANRNNNIVLNVPDNQNHELSDSFDEVGASFEPTFHFGRNIQLAQQIGKNRVNNNIRNDVQTNFLKIPEAEVLGNAKNRSFDSEKAELSSSVGDSISIGSTNYSDNYYPNFLTSDINELQSQIHQVAGYINEMLDSINNEILHL</sequence>
<feature type="binding site" evidence="10">
    <location>
        <position position="57"/>
    </location>
    <ligand>
        <name>ATP</name>
        <dbReference type="ChEBI" id="CHEBI:30616"/>
    </ligand>
</feature>
<evidence type="ECO:0000256" key="10">
    <source>
        <dbReference type="PROSITE-ProRule" id="PRU10141"/>
    </source>
</evidence>
<feature type="region of interest" description="Disordered" evidence="11">
    <location>
        <begin position="1"/>
        <end position="26"/>
    </location>
</feature>
<dbReference type="InterPro" id="IPR050629">
    <property type="entry name" value="STE20/SPS1-PAK"/>
</dbReference>
<comment type="caution">
    <text evidence="13">The sequence shown here is derived from an EMBL/GenBank/DDBJ whole genome shotgun (WGS) entry which is preliminary data.</text>
</comment>
<dbReference type="GO" id="GO:0004674">
    <property type="term" value="F:protein serine/threonine kinase activity"/>
    <property type="evidence" value="ECO:0007669"/>
    <property type="project" value="UniProtKB-KW"/>
</dbReference>
<dbReference type="InterPro" id="IPR000719">
    <property type="entry name" value="Prot_kinase_dom"/>
</dbReference>
<dbReference type="AlphaFoldDB" id="A0A2U1IZ49"/>
<feature type="region of interest" description="Disordered" evidence="11">
    <location>
        <begin position="568"/>
        <end position="596"/>
    </location>
</feature>
<dbReference type="PROSITE" id="PS00108">
    <property type="entry name" value="PROTEIN_KINASE_ST"/>
    <property type="match status" value="1"/>
</dbReference>
<evidence type="ECO:0000256" key="5">
    <source>
        <dbReference type="ARBA" id="ARBA00022741"/>
    </source>
</evidence>
<dbReference type="InterPro" id="IPR008271">
    <property type="entry name" value="Ser/Thr_kinase_AS"/>
</dbReference>
<dbReference type="GO" id="GO:0005524">
    <property type="term" value="F:ATP binding"/>
    <property type="evidence" value="ECO:0007669"/>
    <property type="project" value="UniProtKB-UniRule"/>
</dbReference>
<accession>A0A2U1IZ49</accession>
<evidence type="ECO:0000313" key="14">
    <source>
        <dbReference type="Proteomes" id="UP000245591"/>
    </source>
</evidence>
<dbReference type="InterPro" id="IPR017441">
    <property type="entry name" value="Protein_kinase_ATP_BS"/>
</dbReference>
<dbReference type="PANTHER" id="PTHR48012">
    <property type="entry name" value="STERILE20-LIKE KINASE, ISOFORM B-RELATED"/>
    <property type="match status" value="1"/>
</dbReference>
<dbReference type="SMART" id="SM00220">
    <property type="entry name" value="S_TKc"/>
    <property type="match status" value="1"/>
</dbReference>
<reference evidence="13 14" key="1">
    <citation type="journal article" date="2018" name="MBio">
        <title>Comparative Genomics Reveals the Core Gene Toolbox for the Fungus-Insect Symbiosis.</title>
        <authorList>
            <person name="Wang Y."/>
            <person name="Stata M."/>
            <person name="Wang W."/>
            <person name="Stajich J.E."/>
            <person name="White M.M."/>
            <person name="Moncalvo J.M."/>
        </authorList>
    </citation>
    <scope>NUCLEOTIDE SEQUENCE [LARGE SCALE GENOMIC DNA]</scope>
    <source>
        <strain evidence="13 14">AUS-126-30</strain>
    </source>
</reference>
<evidence type="ECO:0000256" key="6">
    <source>
        <dbReference type="ARBA" id="ARBA00022777"/>
    </source>
</evidence>
<evidence type="ECO:0000256" key="8">
    <source>
        <dbReference type="ARBA" id="ARBA00047899"/>
    </source>
</evidence>
<evidence type="ECO:0000313" key="13">
    <source>
        <dbReference type="EMBL" id="PVZ98094.1"/>
    </source>
</evidence>
<protein>
    <recommendedName>
        <fullName evidence="2">non-specific serine/threonine protein kinase</fullName>
        <ecNumber evidence="2">2.7.11.1</ecNumber>
    </recommendedName>
</protein>
<evidence type="ECO:0000256" key="4">
    <source>
        <dbReference type="ARBA" id="ARBA00022679"/>
    </source>
</evidence>
<dbReference type="Proteomes" id="UP000245591">
    <property type="component" value="Unassembled WGS sequence"/>
</dbReference>
<dbReference type="GO" id="GO:0005737">
    <property type="term" value="C:cytoplasm"/>
    <property type="evidence" value="ECO:0007669"/>
    <property type="project" value="TreeGrafter"/>
</dbReference>
<name>A0A2U1IZ49_SMIAN</name>
<feature type="region of interest" description="Disordered" evidence="11">
    <location>
        <begin position="500"/>
        <end position="520"/>
    </location>
</feature>
<proteinExistence type="inferred from homology"/>
<keyword evidence="7 10" id="KW-0067">ATP-binding</keyword>
<keyword evidence="4" id="KW-0808">Transferase</keyword>
<feature type="compositionally biased region" description="Polar residues" evidence="11">
    <location>
        <begin position="578"/>
        <end position="587"/>
    </location>
</feature>
<evidence type="ECO:0000256" key="3">
    <source>
        <dbReference type="ARBA" id="ARBA00022527"/>
    </source>
</evidence>
<evidence type="ECO:0000256" key="11">
    <source>
        <dbReference type="SAM" id="MobiDB-lite"/>
    </source>
</evidence>
<dbReference type="InterPro" id="IPR011009">
    <property type="entry name" value="Kinase-like_dom_sf"/>
</dbReference>
<dbReference type="EC" id="2.7.11.1" evidence="2"/>
<comment type="similarity">
    <text evidence="1">Belongs to the protein kinase superfamily. STE Ser/Thr protein kinase family. STE20 subfamily.</text>
</comment>
<dbReference type="SUPFAM" id="SSF56112">
    <property type="entry name" value="Protein kinase-like (PK-like)"/>
    <property type="match status" value="1"/>
</dbReference>
<dbReference type="EMBL" id="MBFU01000587">
    <property type="protein sequence ID" value="PVZ98094.1"/>
    <property type="molecule type" value="Genomic_DNA"/>
</dbReference>
<feature type="compositionally biased region" description="Polar residues" evidence="11">
    <location>
        <begin position="356"/>
        <end position="377"/>
    </location>
</feature>
<feature type="compositionally biased region" description="Polar residues" evidence="11">
    <location>
        <begin position="676"/>
        <end position="697"/>
    </location>
</feature>
<gene>
    <name evidence="13" type="ORF">BB558_005908</name>
</gene>
<evidence type="ECO:0000256" key="7">
    <source>
        <dbReference type="ARBA" id="ARBA00022840"/>
    </source>
</evidence>
<feature type="region of interest" description="Disordered" evidence="11">
    <location>
        <begin position="669"/>
        <end position="705"/>
    </location>
</feature>
<dbReference type="Pfam" id="PF00069">
    <property type="entry name" value="Pkinase"/>
    <property type="match status" value="1"/>
</dbReference>
<dbReference type="PROSITE" id="PS00107">
    <property type="entry name" value="PROTEIN_KINASE_ATP"/>
    <property type="match status" value="1"/>
</dbReference>
<dbReference type="PANTHER" id="PTHR48012:SF10">
    <property type="entry name" value="FI20177P1"/>
    <property type="match status" value="1"/>
</dbReference>
<comment type="catalytic activity">
    <reaction evidence="8">
        <text>L-threonyl-[protein] + ATP = O-phospho-L-threonyl-[protein] + ADP + H(+)</text>
        <dbReference type="Rhea" id="RHEA:46608"/>
        <dbReference type="Rhea" id="RHEA-COMP:11060"/>
        <dbReference type="Rhea" id="RHEA-COMP:11605"/>
        <dbReference type="ChEBI" id="CHEBI:15378"/>
        <dbReference type="ChEBI" id="CHEBI:30013"/>
        <dbReference type="ChEBI" id="CHEBI:30616"/>
        <dbReference type="ChEBI" id="CHEBI:61977"/>
        <dbReference type="ChEBI" id="CHEBI:456216"/>
        <dbReference type="EC" id="2.7.11.1"/>
    </reaction>
</comment>
<keyword evidence="14" id="KW-1185">Reference proteome</keyword>
<evidence type="ECO:0000256" key="1">
    <source>
        <dbReference type="ARBA" id="ARBA00008874"/>
    </source>
</evidence>